<keyword evidence="1 3" id="KW-0597">Phosphoprotein</keyword>
<accession>A0A8X8IEW6</accession>
<feature type="domain" description="Response regulatory" evidence="4">
    <location>
        <begin position="4"/>
        <end position="120"/>
    </location>
</feature>
<gene>
    <name evidence="5" type="ORF">SAMN05444410_103228</name>
</gene>
<dbReference type="Proteomes" id="UP000198711">
    <property type="component" value="Unassembled WGS sequence"/>
</dbReference>
<evidence type="ECO:0000256" key="3">
    <source>
        <dbReference type="PROSITE-ProRule" id="PRU00169"/>
    </source>
</evidence>
<reference evidence="5 6" key="1">
    <citation type="submission" date="2016-10" db="EMBL/GenBank/DDBJ databases">
        <authorList>
            <person name="Varghese N."/>
            <person name="Submissions S."/>
        </authorList>
    </citation>
    <scope>NUCLEOTIDE SEQUENCE [LARGE SCALE GENOMIC DNA]</scope>
    <source>
        <strain evidence="5 6">DSM 25353</strain>
    </source>
</reference>
<dbReference type="RefSeq" id="WP_092722867.1">
    <property type="nucleotide sequence ID" value="NZ_FNNO01000003.1"/>
</dbReference>
<sequence length="122" mass="13399">MGPQILIVDDNPVNLKLAGDLLEIEGLTVRRALDAETALEMIRENAPALILMDVALPGMDGLTLTRLLKKDPATSNIFIIALTSFAMKGDHEKILAAGCDTYITKPIDTRIFTIEIKKHLMK</sequence>
<dbReference type="CDD" id="cd17548">
    <property type="entry name" value="REC_DivK-like"/>
    <property type="match status" value="1"/>
</dbReference>
<evidence type="ECO:0000313" key="6">
    <source>
        <dbReference type="Proteomes" id="UP000198711"/>
    </source>
</evidence>
<dbReference type="InterPro" id="IPR011006">
    <property type="entry name" value="CheY-like_superfamily"/>
</dbReference>
<comment type="caution">
    <text evidence="5">The sequence shown here is derived from an EMBL/GenBank/DDBJ whole genome shotgun (WGS) entry which is preliminary data.</text>
</comment>
<dbReference type="InterPro" id="IPR001789">
    <property type="entry name" value="Sig_transdc_resp-reg_receiver"/>
</dbReference>
<dbReference type="GO" id="GO:0000160">
    <property type="term" value="P:phosphorelay signal transduction system"/>
    <property type="evidence" value="ECO:0007669"/>
    <property type="project" value="UniProtKB-KW"/>
</dbReference>
<dbReference type="EMBL" id="FNNO01000003">
    <property type="protein sequence ID" value="SDW54134.1"/>
    <property type="molecule type" value="Genomic_DNA"/>
</dbReference>
<feature type="modified residue" description="4-aspartylphosphate" evidence="3">
    <location>
        <position position="53"/>
    </location>
</feature>
<dbReference type="AlphaFoldDB" id="A0A8X8IEW6"/>
<organism evidence="5 6">
    <name type="scientific">Hydrobacter penzbergensis</name>
    <dbReference type="NCBI Taxonomy" id="1235997"/>
    <lineage>
        <taxon>Bacteria</taxon>
        <taxon>Pseudomonadati</taxon>
        <taxon>Bacteroidota</taxon>
        <taxon>Chitinophagia</taxon>
        <taxon>Chitinophagales</taxon>
        <taxon>Chitinophagaceae</taxon>
        <taxon>Hydrobacter</taxon>
    </lineage>
</organism>
<dbReference type="Pfam" id="PF00072">
    <property type="entry name" value="Response_reg"/>
    <property type="match status" value="1"/>
</dbReference>
<dbReference type="Gene3D" id="3.40.50.2300">
    <property type="match status" value="1"/>
</dbReference>
<proteinExistence type="predicted"/>
<evidence type="ECO:0000256" key="2">
    <source>
        <dbReference type="ARBA" id="ARBA00023012"/>
    </source>
</evidence>
<dbReference type="SMART" id="SM00448">
    <property type="entry name" value="REC"/>
    <property type="match status" value="1"/>
</dbReference>
<protein>
    <submittedName>
        <fullName evidence="5">Two-component system, cell cycle response regulator DivK</fullName>
    </submittedName>
</protein>
<evidence type="ECO:0000256" key="1">
    <source>
        <dbReference type="ARBA" id="ARBA00022553"/>
    </source>
</evidence>
<keyword evidence="6" id="KW-1185">Reference proteome</keyword>
<dbReference type="SUPFAM" id="SSF52172">
    <property type="entry name" value="CheY-like"/>
    <property type="match status" value="1"/>
</dbReference>
<dbReference type="PANTHER" id="PTHR45339">
    <property type="entry name" value="HYBRID SIGNAL TRANSDUCTION HISTIDINE KINASE J"/>
    <property type="match status" value="1"/>
</dbReference>
<evidence type="ECO:0000259" key="4">
    <source>
        <dbReference type="PROSITE" id="PS50110"/>
    </source>
</evidence>
<dbReference type="PROSITE" id="PS50110">
    <property type="entry name" value="RESPONSE_REGULATORY"/>
    <property type="match status" value="1"/>
</dbReference>
<evidence type="ECO:0000313" key="5">
    <source>
        <dbReference type="EMBL" id="SDW54134.1"/>
    </source>
</evidence>
<dbReference type="PANTHER" id="PTHR45339:SF1">
    <property type="entry name" value="HYBRID SIGNAL TRANSDUCTION HISTIDINE KINASE J"/>
    <property type="match status" value="1"/>
</dbReference>
<name>A0A8X8IEW6_9BACT</name>
<keyword evidence="2" id="KW-0902">Two-component regulatory system</keyword>